<dbReference type="PANTHER" id="PTHR21136:SF207">
    <property type="entry name" value="(RAPE) HYPOTHETICAL PROTEIN"/>
    <property type="match status" value="1"/>
</dbReference>
<evidence type="ECO:0000256" key="10">
    <source>
        <dbReference type="SAM" id="Phobius"/>
    </source>
</evidence>
<feature type="domain" description="V-SNARE coiled-coil homology" evidence="12">
    <location>
        <begin position="145"/>
        <end position="205"/>
    </location>
</feature>
<evidence type="ECO:0000256" key="1">
    <source>
        <dbReference type="ARBA" id="ARBA00008025"/>
    </source>
</evidence>
<keyword evidence="9" id="KW-0175">Coiled coil</keyword>
<organism evidence="13">
    <name type="scientific">Brassica campestris</name>
    <name type="common">Field mustard</name>
    <dbReference type="NCBI Taxonomy" id="3711"/>
    <lineage>
        <taxon>Eukaryota</taxon>
        <taxon>Viridiplantae</taxon>
        <taxon>Streptophyta</taxon>
        <taxon>Embryophyta</taxon>
        <taxon>Tracheophyta</taxon>
        <taxon>Spermatophyta</taxon>
        <taxon>Magnoliopsida</taxon>
        <taxon>eudicotyledons</taxon>
        <taxon>Gunneridae</taxon>
        <taxon>Pentapetalae</taxon>
        <taxon>rosids</taxon>
        <taxon>malvids</taxon>
        <taxon>Brassicales</taxon>
        <taxon>Brassicaceae</taxon>
        <taxon>Brassiceae</taxon>
        <taxon>Brassica</taxon>
    </lineage>
</organism>
<sequence>MAQQSLIYSFVARGTVILVEFTDFKGNFTTVAAQCLQKLPSSNNKFTYNCDGHTFNYLVEDGFSESLSVDLVCCFVLLAYCVVAVESAGRQIPMAFLERVKEDFNKRYGGGKAATAQASSLNKEFGSKLKEHMQYCMDHPDEISKLAKVKAQVSEVKGVMMENIEKTRRWFTMLTYLVFDLNSDLVQAQDFRTTGTQMRRKMWLQNMKIKLIVLAIIVALILIIVLSVCHGFKC</sequence>
<evidence type="ECO:0000256" key="3">
    <source>
        <dbReference type="ARBA" id="ARBA00022692"/>
    </source>
</evidence>
<dbReference type="AlphaFoldDB" id="A0A3P6BRY1"/>
<dbReference type="GO" id="GO:0005737">
    <property type="term" value="C:cytoplasm"/>
    <property type="evidence" value="ECO:0007669"/>
    <property type="project" value="UniProtKB-ARBA"/>
</dbReference>
<dbReference type="GO" id="GO:0012505">
    <property type="term" value="C:endomembrane system"/>
    <property type="evidence" value="ECO:0007669"/>
    <property type="project" value="UniProtKB-SubCell"/>
</dbReference>
<dbReference type="SMART" id="SM01270">
    <property type="entry name" value="Longin"/>
    <property type="match status" value="1"/>
</dbReference>
<dbReference type="PROSITE" id="PS50892">
    <property type="entry name" value="V_SNARE"/>
    <property type="match status" value="1"/>
</dbReference>
<dbReference type="PROSITE" id="PS50859">
    <property type="entry name" value="LONGIN"/>
    <property type="match status" value="1"/>
</dbReference>
<dbReference type="SUPFAM" id="SSF64356">
    <property type="entry name" value="SNARE-like"/>
    <property type="match status" value="1"/>
</dbReference>
<evidence type="ECO:0000256" key="8">
    <source>
        <dbReference type="ARBA" id="ARBA00046280"/>
    </source>
</evidence>
<keyword evidence="4" id="KW-0653">Protein transport</keyword>
<evidence type="ECO:0000313" key="13">
    <source>
        <dbReference type="EMBL" id="VDD08483.1"/>
    </source>
</evidence>
<name>A0A3P6BRY1_BRACM</name>
<dbReference type="InterPro" id="IPR011012">
    <property type="entry name" value="Longin-like_dom_sf"/>
</dbReference>
<dbReference type="InterPro" id="IPR051097">
    <property type="entry name" value="Synaptobrevin-like_transport"/>
</dbReference>
<dbReference type="CDD" id="cd14824">
    <property type="entry name" value="Longin"/>
    <property type="match status" value="1"/>
</dbReference>
<keyword evidence="6 10" id="KW-0472">Membrane</keyword>
<evidence type="ECO:0000256" key="5">
    <source>
        <dbReference type="ARBA" id="ARBA00022989"/>
    </source>
</evidence>
<accession>A0A3P6BRY1</accession>
<keyword evidence="3 10" id="KW-0812">Transmembrane</keyword>
<dbReference type="Gene3D" id="1.20.5.110">
    <property type="match status" value="1"/>
</dbReference>
<feature type="transmembrane region" description="Helical" evidence="10">
    <location>
        <begin position="209"/>
        <end position="228"/>
    </location>
</feature>
<dbReference type="GO" id="GO:0016192">
    <property type="term" value="P:vesicle-mediated transport"/>
    <property type="evidence" value="ECO:0007669"/>
    <property type="project" value="InterPro"/>
</dbReference>
<evidence type="ECO:0000256" key="4">
    <source>
        <dbReference type="ARBA" id="ARBA00022927"/>
    </source>
</evidence>
<evidence type="ECO:0000256" key="6">
    <source>
        <dbReference type="ARBA" id="ARBA00023136"/>
    </source>
</evidence>
<keyword evidence="2" id="KW-0813">Transport</keyword>
<dbReference type="Pfam" id="PF00957">
    <property type="entry name" value="Synaptobrevin"/>
    <property type="match status" value="1"/>
</dbReference>
<evidence type="ECO:0000259" key="12">
    <source>
        <dbReference type="PROSITE" id="PS50892"/>
    </source>
</evidence>
<reference evidence="13" key="1">
    <citation type="submission" date="2018-11" db="EMBL/GenBank/DDBJ databases">
        <authorList>
            <consortium name="Genoscope - CEA"/>
            <person name="William W."/>
        </authorList>
    </citation>
    <scope>NUCLEOTIDE SEQUENCE</scope>
</reference>
<dbReference type="Gene3D" id="3.30.450.50">
    <property type="entry name" value="Longin domain"/>
    <property type="match status" value="1"/>
</dbReference>
<evidence type="ECO:0000256" key="7">
    <source>
        <dbReference type="ARBA" id="ARBA00037493"/>
    </source>
</evidence>
<gene>
    <name evidence="13" type="ORF">BRAA08T35574Z</name>
</gene>
<dbReference type="InterPro" id="IPR001388">
    <property type="entry name" value="Synaptobrevin-like"/>
</dbReference>
<dbReference type="EMBL" id="LR031575">
    <property type="protein sequence ID" value="VDD08483.1"/>
    <property type="molecule type" value="Genomic_DNA"/>
</dbReference>
<dbReference type="Pfam" id="PF13774">
    <property type="entry name" value="Longin"/>
    <property type="match status" value="1"/>
</dbReference>
<dbReference type="PANTHER" id="PTHR21136">
    <property type="entry name" value="SNARE PROTEINS"/>
    <property type="match status" value="1"/>
</dbReference>
<proteinExistence type="inferred from homology"/>
<dbReference type="FunFam" id="3.30.450.50:FF:000002">
    <property type="entry name" value="Vesicle-associated membrane protein 722"/>
    <property type="match status" value="1"/>
</dbReference>
<feature type="domain" description="Longin" evidence="11">
    <location>
        <begin position="10"/>
        <end position="129"/>
    </location>
</feature>
<feature type="transmembrane region" description="Helical" evidence="10">
    <location>
        <begin position="67"/>
        <end position="85"/>
    </location>
</feature>
<dbReference type="GO" id="GO:0016020">
    <property type="term" value="C:membrane"/>
    <property type="evidence" value="ECO:0007669"/>
    <property type="project" value="InterPro"/>
</dbReference>
<dbReference type="InterPro" id="IPR042855">
    <property type="entry name" value="V_SNARE_CC"/>
</dbReference>
<evidence type="ECO:0000256" key="2">
    <source>
        <dbReference type="ARBA" id="ARBA00022448"/>
    </source>
</evidence>
<dbReference type="SUPFAM" id="SSF58038">
    <property type="entry name" value="SNARE fusion complex"/>
    <property type="match status" value="1"/>
</dbReference>
<dbReference type="PRINTS" id="PR00219">
    <property type="entry name" value="SYNAPTOBREVN"/>
</dbReference>
<comment type="subcellular location">
    <subcellularLocation>
        <location evidence="8">Endomembrane system</location>
        <topology evidence="8">Single-pass type IV membrane protein</topology>
    </subcellularLocation>
</comment>
<comment type="function">
    <text evidence="7">Involved in the targeting and/or fusion of transport vesicles to their target membrane.</text>
</comment>
<protein>
    <recommendedName>
        <fullName evidence="14">Longin domain-containing protein</fullName>
    </recommendedName>
</protein>
<evidence type="ECO:0008006" key="14">
    <source>
        <dbReference type="Google" id="ProtNLM"/>
    </source>
</evidence>
<comment type="similarity">
    <text evidence="1">Belongs to the synaptobrevin family.</text>
</comment>
<dbReference type="GO" id="GO:0015031">
    <property type="term" value="P:protein transport"/>
    <property type="evidence" value="ECO:0007669"/>
    <property type="project" value="UniProtKB-KW"/>
</dbReference>
<dbReference type="InterPro" id="IPR010908">
    <property type="entry name" value="Longin_dom"/>
</dbReference>
<evidence type="ECO:0000256" key="9">
    <source>
        <dbReference type="PROSITE-ProRule" id="PRU00290"/>
    </source>
</evidence>
<keyword evidence="5 10" id="KW-1133">Transmembrane helix</keyword>
<evidence type="ECO:0000259" key="11">
    <source>
        <dbReference type="PROSITE" id="PS50859"/>
    </source>
</evidence>